<protein>
    <recommendedName>
        <fullName evidence="2">Catalase</fullName>
    </recommendedName>
</protein>
<accession>A0A0H3U866</accession>
<dbReference type="Pfam" id="PF18907">
    <property type="entry name" value="DUF5662"/>
    <property type="match status" value="1"/>
</dbReference>
<evidence type="ECO:0008006" key="2">
    <source>
        <dbReference type="Google" id="ProtNLM"/>
    </source>
</evidence>
<dbReference type="EMBL" id="KF540243">
    <property type="protein sequence ID" value="AIF26700.1"/>
    <property type="molecule type" value="Genomic_DNA"/>
</dbReference>
<sequence length="180" mass="21260">MYMFHPIRHFITISKHRHEVIRLCFKAGIGFQGLFHDLSKYSPTEFIPGAKYYTGKESPNNGERNATGYSLAWMHHKGRNKHHFEFWYDYEMATKKIVPMPMPDRYIKEMFCDRVAASKTYGGKDYDRTSPLKYLTKSTAREKMEENTYKKLLYLLTMLAEKGEKETLAFIRHANKLPTE</sequence>
<organism evidence="1">
    <name type="scientific">uncultured bacterium fosmid pJB84D8</name>
    <dbReference type="NCBI Taxonomy" id="1478071"/>
    <lineage>
        <taxon>Bacteria</taxon>
        <taxon>environmental samples</taxon>
    </lineage>
</organism>
<proteinExistence type="predicted"/>
<dbReference type="AlphaFoldDB" id="A0A0H3U866"/>
<dbReference type="InterPro" id="IPR043721">
    <property type="entry name" value="DUF5662"/>
</dbReference>
<evidence type="ECO:0000313" key="1">
    <source>
        <dbReference type="EMBL" id="AIF26700.1"/>
    </source>
</evidence>
<reference evidence="1" key="1">
    <citation type="submission" date="2013-08" db="EMBL/GenBank/DDBJ databases">
        <title>Comparison of modified E. coli strains.</title>
        <authorList>
            <person name="Juergensen J."/>
            <person name="Bonge A."/>
            <person name="Streit W.R."/>
        </authorList>
    </citation>
    <scope>NUCLEOTIDE SEQUENCE</scope>
</reference>
<name>A0A0H3U866_9BACT</name>